<sequence>MFVIKHKKEYINLLKLFKVCHVWIVTYVRRLRVYLSFVKLFKIDIGAISEMGKPWPANVFNPSCGVTNLNVLRLVPCWKLFRSFSHSHINLLNELKNIPSH</sequence>
<organism evidence="1">
    <name type="scientific">Timema tahoe</name>
    <dbReference type="NCBI Taxonomy" id="61484"/>
    <lineage>
        <taxon>Eukaryota</taxon>
        <taxon>Metazoa</taxon>
        <taxon>Ecdysozoa</taxon>
        <taxon>Arthropoda</taxon>
        <taxon>Hexapoda</taxon>
        <taxon>Insecta</taxon>
        <taxon>Pterygota</taxon>
        <taxon>Neoptera</taxon>
        <taxon>Polyneoptera</taxon>
        <taxon>Phasmatodea</taxon>
        <taxon>Timematodea</taxon>
        <taxon>Timematoidea</taxon>
        <taxon>Timematidae</taxon>
        <taxon>Timema</taxon>
    </lineage>
</organism>
<accession>A0A7R9IJQ8</accession>
<protein>
    <submittedName>
        <fullName evidence="1">Uncharacterized protein</fullName>
    </submittedName>
</protein>
<reference evidence="1" key="1">
    <citation type="submission" date="2020-11" db="EMBL/GenBank/DDBJ databases">
        <authorList>
            <person name="Tran Van P."/>
        </authorList>
    </citation>
    <scope>NUCLEOTIDE SEQUENCE</scope>
</reference>
<proteinExistence type="predicted"/>
<dbReference type="EMBL" id="OE003052">
    <property type="protein sequence ID" value="CAD7459688.1"/>
    <property type="molecule type" value="Genomic_DNA"/>
</dbReference>
<dbReference type="AlphaFoldDB" id="A0A7R9IJQ8"/>
<gene>
    <name evidence="1" type="ORF">TTEB3V08_LOCUS7637</name>
</gene>
<name>A0A7R9IJQ8_9NEOP</name>
<evidence type="ECO:0000313" key="1">
    <source>
        <dbReference type="EMBL" id="CAD7459688.1"/>
    </source>
</evidence>